<dbReference type="KEGG" id="fki:FK004_16810"/>
<reference evidence="1 2" key="1">
    <citation type="submission" date="2017-04" db="EMBL/GenBank/DDBJ databases">
        <title>Complete genome sequence of Flavobacterium kingsejong AJ004.</title>
        <authorList>
            <person name="Lee P.C."/>
        </authorList>
    </citation>
    <scope>NUCLEOTIDE SEQUENCE [LARGE SCALE GENOMIC DNA]</scope>
    <source>
        <strain evidence="1 2">AJ004</strain>
    </source>
</reference>
<name>A0A2S1LSY3_9FLAO</name>
<dbReference type="EMBL" id="CP020919">
    <property type="protein sequence ID" value="AWG26771.1"/>
    <property type="molecule type" value="Genomic_DNA"/>
</dbReference>
<dbReference type="RefSeq" id="WP_108738273.1">
    <property type="nucleotide sequence ID" value="NZ_CP020919.1"/>
</dbReference>
<organism evidence="1 2">
    <name type="scientific">Flavobacterium kingsejongi</name>
    <dbReference type="NCBI Taxonomy" id="1678728"/>
    <lineage>
        <taxon>Bacteria</taxon>
        <taxon>Pseudomonadati</taxon>
        <taxon>Bacteroidota</taxon>
        <taxon>Flavobacteriia</taxon>
        <taxon>Flavobacteriales</taxon>
        <taxon>Flavobacteriaceae</taxon>
        <taxon>Flavobacterium</taxon>
    </lineage>
</organism>
<evidence type="ECO:0000313" key="2">
    <source>
        <dbReference type="Proteomes" id="UP000244677"/>
    </source>
</evidence>
<protein>
    <submittedName>
        <fullName evidence="1">Uncharacterized protein</fullName>
    </submittedName>
</protein>
<dbReference type="Proteomes" id="UP000244677">
    <property type="component" value="Chromosome"/>
</dbReference>
<sequence>MKNSNLIPQQIDIKNRVSNTNSFEESIAVLNKCVKIISEKEGVSKEKVINALQQQMYTEKIVGNYTYATPSSTGSPTFEPEQNVVTYAPIAPKEIPDFILGALW</sequence>
<proteinExistence type="predicted"/>
<keyword evidence="2" id="KW-1185">Reference proteome</keyword>
<accession>A0A2S1LSY3</accession>
<evidence type="ECO:0000313" key="1">
    <source>
        <dbReference type="EMBL" id="AWG26771.1"/>
    </source>
</evidence>
<dbReference type="AlphaFoldDB" id="A0A2S1LSY3"/>
<gene>
    <name evidence="1" type="ORF">FK004_16810</name>
</gene>